<protein>
    <submittedName>
        <fullName evidence="2">Uncharacterized protein</fullName>
    </submittedName>
</protein>
<comment type="caution">
    <text evidence="2">The sequence shown here is derived from an EMBL/GenBank/DDBJ whole genome shotgun (WGS) entry which is preliminary data.</text>
</comment>
<accession>A0A562S9B0</accession>
<dbReference type="Proteomes" id="UP000316167">
    <property type="component" value="Unassembled WGS sequence"/>
</dbReference>
<feature type="transmembrane region" description="Helical" evidence="1">
    <location>
        <begin position="6"/>
        <end position="24"/>
    </location>
</feature>
<evidence type="ECO:0000256" key="1">
    <source>
        <dbReference type="SAM" id="Phobius"/>
    </source>
</evidence>
<reference evidence="2 3" key="1">
    <citation type="journal article" date="2015" name="Stand. Genomic Sci.">
        <title>Genomic Encyclopedia of Bacterial and Archaeal Type Strains, Phase III: the genomes of soil and plant-associated and newly described type strains.</title>
        <authorList>
            <person name="Whitman W.B."/>
            <person name="Woyke T."/>
            <person name="Klenk H.P."/>
            <person name="Zhou Y."/>
            <person name="Lilburn T.G."/>
            <person name="Beck B.J."/>
            <person name="De Vos P."/>
            <person name="Vandamme P."/>
            <person name="Eisen J.A."/>
            <person name="Garrity G."/>
            <person name="Hugenholtz P."/>
            <person name="Kyrpides N.C."/>
        </authorList>
    </citation>
    <scope>NUCLEOTIDE SEQUENCE [LARGE SCALE GENOMIC DNA]</scope>
    <source>
        <strain evidence="2 3">CGMCC 1.7271</strain>
    </source>
</reference>
<dbReference type="EMBL" id="VLLE01000008">
    <property type="protein sequence ID" value="TWI77975.1"/>
    <property type="molecule type" value="Genomic_DNA"/>
</dbReference>
<keyword evidence="1" id="KW-1133">Transmembrane helix</keyword>
<dbReference type="RefSeq" id="WP_144888673.1">
    <property type="nucleotide sequence ID" value="NZ_VLLE01000008.1"/>
</dbReference>
<proteinExistence type="predicted"/>
<keyword evidence="1" id="KW-0812">Transmembrane</keyword>
<feature type="transmembrane region" description="Helical" evidence="1">
    <location>
        <begin position="36"/>
        <end position="54"/>
    </location>
</feature>
<name>A0A562S9B0_9BACT</name>
<keyword evidence="3" id="KW-1185">Reference proteome</keyword>
<gene>
    <name evidence="2" type="ORF">IQ13_4218</name>
</gene>
<dbReference type="AlphaFoldDB" id="A0A562S9B0"/>
<sequence>MNILYALLIILIVHPTVGTLLFAYVENLRTSTKVKISIMTFGHPLLTAIIIWFACPIFNKEIAETAALFVAGTLLRLPFSQRKYFSTVVKESGAVTIEYFSELLIRKTIRLTTSEITDFKQLVSRHLIDKPSEMTVTIVNQTMKFILLDKTTKVSL</sequence>
<organism evidence="2 3">
    <name type="scientific">Lacibacter cauensis</name>
    <dbReference type="NCBI Taxonomy" id="510947"/>
    <lineage>
        <taxon>Bacteria</taxon>
        <taxon>Pseudomonadati</taxon>
        <taxon>Bacteroidota</taxon>
        <taxon>Chitinophagia</taxon>
        <taxon>Chitinophagales</taxon>
        <taxon>Chitinophagaceae</taxon>
        <taxon>Lacibacter</taxon>
    </lineage>
</organism>
<evidence type="ECO:0000313" key="3">
    <source>
        <dbReference type="Proteomes" id="UP000316167"/>
    </source>
</evidence>
<evidence type="ECO:0000313" key="2">
    <source>
        <dbReference type="EMBL" id="TWI77975.1"/>
    </source>
</evidence>
<keyword evidence="1" id="KW-0472">Membrane</keyword>